<feature type="region of interest" description="Disordered" evidence="2">
    <location>
        <begin position="181"/>
        <end position="209"/>
    </location>
</feature>
<dbReference type="InterPro" id="IPR001841">
    <property type="entry name" value="Znf_RING"/>
</dbReference>
<protein>
    <recommendedName>
        <fullName evidence="3">RING-type domain-containing protein</fullName>
    </recommendedName>
</protein>
<sequence>MGTLTANTIRLPEFCEHKLPTSCRLTSIPNCCACADERAHAASYSTYIDGIGFVPRGNRWQRYCWFCKEFWEHRVKVSGLRPAQTRIPEVPDQTAFLEKWYEFHRGYRIVQREDGSEERVAVLGEDFRDVSPGYLPRTLEEMREGRRRAEEVQQVQQQDVQAAEQNGPSLEDTLEQMFEEASLEETEAAGSSATRSGDTNRNSSNQQRDQYVEQYRQDLQAGTQRAEMRSNNIHEQAMSPAASRNPDYQLRRVAALRRELNRMRHGIERVVSGLRDLGEDIPGGTELASTESLTALGATLNSISGPDSGERAEQATSSINASIPPAGAQTQSDRTLAGMQSRVEEARAQVDDARQARDQAASEFDLAETEFRGAQQRLQQLQREERTAENYMRLFGTREEMLAQGEAWESPIGGMFTRAEERFRVAEESRVEERTLREVLAGEAAGGGEQEAGQLAELEARERDVWGVPQRRRDDDGTLPPHLAPTLDEEALQQYYAMIRAQDRQEPPEGLGDGIAVTMEEAAAAGAPTENFPQSMLNAVRAVRQAGIADAEISPLLNEGDDAQEVTEPLEPLPNDGISWYGSALHILNGLAADGELCSEVGMTLQESSRLLTHFTSNEVSSADHNIVHALVESPLVIWRTGLPAEWLRLLKANRGHEATTTAGLLYRTDETGYPTPDVVQYYNNYLLQEIVAQAYQMSGQLRRRAQDLSAPERLQILYRLQAGRRTTEDMAVIRSMRENPDTMQLASTVYATTLPSNAQYIGNEERTTQQHSLDSQRRAMANDGNYSRSELDSRRRETAQAFALAAGRQAMQTGSEALIAQQAVRNATEINEGSRAALRRLQANNFMGRPPRIYRQLTLSDYLHEDDVEESGSDSDSENEGRGLDAEDTGRPDPKPEEELQVQMECKICYTQLAEVACLPCGHLVMCRWCSDQHSPCLQHDRTRPRRAANCPVCRKGIRQKVKVFRA</sequence>
<feature type="region of interest" description="Disordered" evidence="2">
    <location>
        <begin position="766"/>
        <end position="795"/>
    </location>
</feature>
<dbReference type="GO" id="GO:0008270">
    <property type="term" value="F:zinc ion binding"/>
    <property type="evidence" value="ECO:0007669"/>
    <property type="project" value="UniProtKB-KW"/>
</dbReference>
<accession>A0AAJ0GJC6</accession>
<evidence type="ECO:0000313" key="4">
    <source>
        <dbReference type="EMBL" id="KAK3058731.1"/>
    </source>
</evidence>
<dbReference type="GO" id="GO:0016567">
    <property type="term" value="P:protein ubiquitination"/>
    <property type="evidence" value="ECO:0007669"/>
    <property type="project" value="TreeGrafter"/>
</dbReference>
<dbReference type="PANTHER" id="PTHR22696:SF1">
    <property type="entry name" value="E3 UBIQUITIN-PROTEIN LIGASE RNF26"/>
    <property type="match status" value="1"/>
</dbReference>
<dbReference type="AlphaFoldDB" id="A0AAJ0GJC6"/>
<keyword evidence="1" id="KW-0479">Metal-binding</keyword>
<evidence type="ECO:0000256" key="2">
    <source>
        <dbReference type="SAM" id="MobiDB-lite"/>
    </source>
</evidence>
<name>A0AAJ0GJC6_9PEZI</name>
<dbReference type="InterPro" id="IPR013083">
    <property type="entry name" value="Znf_RING/FYVE/PHD"/>
</dbReference>
<reference evidence="4" key="1">
    <citation type="submission" date="2023-04" db="EMBL/GenBank/DDBJ databases">
        <title>Black Yeasts Isolated from many extreme environments.</title>
        <authorList>
            <person name="Coleine C."/>
            <person name="Stajich J.E."/>
            <person name="Selbmann L."/>
        </authorList>
    </citation>
    <scope>NUCLEOTIDE SEQUENCE</scope>
    <source>
        <strain evidence="4">CCFEE 5312</strain>
    </source>
</reference>
<feature type="region of interest" description="Disordered" evidence="2">
    <location>
        <begin position="867"/>
        <end position="899"/>
    </location>
</feature>
<comment type="caution">
    <text evidence="4">The sequence shown here is derived from an EMBL/GenBank/DDBJ whole genome shotgun (WGS) entry which is preliminary data.</text>
</comment>
<evidence type="ECO:0000259" key="3">
    <source>
        <dbReference type="PROSITE" id="PS50089"/>
    </source>
</evidence>
<keyword evidence="1" id="KW-0863">Zinc-finger</keyword>
<dbReference type="Proteomes" id="UP001271007">
    <property type="component" value="Unassembled WGS sequence"/>
</dbReference>
<keyword evidence="1" id="KW-0862">Zinc</keyword>
<proteinExistence type="predicted"/>
<dbReference type="PROSITE" id="PS50089">
    <property type="entry name" value="ZF_RING_2"/>
    <property type="match status" value="1"/>
</dbReference>
<feature type="compositionally biased region" description="Basic and acidic residues" evidence="2">
    <location>
        <begin position="342"/>
        <end position="351"/>
    </location>
</feature>
<dbReference type="GO" id="GO:0006511">
    <property type="term" value="P:ubiquitin-dependent protein catabolic process"/>
    <property type="evidence" value="ECO:0007669"/>
    <property type="project" value="TreeGrafter"/>
</dbReference>
<dbReference type="SMART" id="SM00184">
    <property type="entry name" value="RING"/>
    <property type="match status" value="1"/>
</dbReference>
<dbReference type="Gene3D" id="3.30.40.10">
    <property type="entry name" value="Zinc/RING finger domain, C3HC4 (zinc finger)"/>
    <property type="match status" value="1"/>
</dbReference>
<feature type="region of interest" description="Disordered" evidence="2">
    <location>
        <begin position="300"/>
        <end position="351"/>
    </location>
</feature>
<feature type="domain" description="RING-type" evidence="3">
    <location>
        <begin position="907"/>
        <end position="956"/>
    </location>
</feature>
<gene>
    <name evidence="4" type="ORF">LTR09_000296</name>
</gene>
<evidence type="ECO:0000256" key="1">
    <source>
        <dbReference type="PROSITE-ProRule" id="PRU00175"/>
    </source>
</evidence>
<dbReference type="PANTHER" id="PTHR22696">
    <property type="entry name" value="E3 UBIQUITIN-PROTEIN LIGASE RNF26"/>
    <property type="match status" value="1"/>
</dbReference>
<feature type="compositionally biased region" description="Acidic residues" evidence="2">
    <location>
        <begin position="867"/>
        <end position="879"/>
    </location>
</feature>
<organism evidence="4 5">
    <name type="scientific">Extremus antarcticus</name>
    <dbReference type="NCBI Taxonomy" id="702011"/>
    <lineage>
        <taxon>Eukaryota</taxon>
        <taxon>Fungi</taxon>
        <taxon>Dikarya</taxon>
        <taxon>Ascomycota</taxon>
        <taxon>Pezizomycotina</taxon>
        <taxon>Dothideomycetes</taxon>
        <taxon>Dothideomycetidae</taxon>
        <taxon>Mycosphaerellales</taxon>
        <taxon>Extremaceae</taxon>
        <taxon>Extremus</taxon>
    </lineage>
</organism>
<dbReference type="GO" id="GO:0061630">
    <property type="term" value="F:ubiquitin protein ligase activity"/>
    <property type="evidence" value="ECO:0007669"/>
    <property type="project" value="TreeGrafter"/>
</dbReference>
<dbReference type="EMBL" id="JAWDJX010000001">
    <property type="protein sequence ID" value="KAK3058731.1"/>
    <property type="molecule type" value="Genomic_DNA"/>
</dbReference>
<keyword evidence="5" id="KW-1185">Reference proteome</keyword>
<feature type="compositionally biased region" description="Basic and acidic residues" evidence="2">
    <location>
        <begin position="880"/>
        <end position="899"/>
    </location>
</feature>
<feature type="compositionally biased region" description="Polar residues" evidence="2">
    <location>
        <begin position="189"/>
        <end position="209"/>
    </location>
</feature>
<evidence type="ECO:0000313" key="5">
    <source>
        <dbReference type="Proteomes" id="UP001271007"/>
    </source>
</evidence>
<dbReference type="SUPFAM" id="SSF57850">
    <property type="entry name" value="RING/U-box"/>
    <property type="match status" value="1"/>
</dbReference>
<dbReference type="Pfam" id="PF13920">
    <property type="entry name" value="zf-C3HC4_3"/>
    <property type="match status" value="1"/>
</dbReference>